<evidence type="ECO:0000313" key="2">
    <source>
        <dbReference type="EMBL" id="MFC5712032.1"/>
    </source>
</evidence>
<name>A0ABW0YKL8_9BACI</name>
<sequence length="268" mass="30305">MKKWLKLVQKEFKTTQVLFYFGLVLIGAVLVFAYFLARGNPGTDAPTLMLIFLTGGLFMHVFYAPAYLFINMQQELKTLHLWLHTPRPGWQLLAAKITAALTALTINLFINGLLFLIFTAYLLDADMIPSAAEVIQLITLSFLVILGVSTLIAMWVLFYYSVYFALRRTIGRLGWIAVILVVMTISWVYVRYLDSAMYAALTSWGEIELSFETGLFQQTQYFIESGNAEVTVGSGIGVITLGLFVYHAVEFLLLFLFTSWLIDKKAEV</sequence>
<proteinExistence type="predicted"/>
<reference evidence="3" key="1">
    <citation type="journal article" date="2019" name="Int. J. Syst. Evol. Microbiol.">
        <title>The Global Catalogue of Microorganisms (GCM) 10K type strain sequencing project: providing services to taxonomists for standard genome sequencing and annotation.</title>
        <authorList>
            <consortium name="The Broad Institute Genomics Platform"/>
            <consortium name="The Broad Institute Genome Sequencing Center for Infectious Disease"/>
            <person name="Wu L."/>
            <person name="Ma J."/>
        </authorList>
    </citation>
    <scope>NUCLEOTIDE SEQUENCE [LARGE SCALE GENOMIC DNA]</scope>
    <source>
        <strain evidence="3">CECT 7184</strain>
    </source>
</reference>
<comment type="caution">
    <text evidence="2">The sequence shown here is derived from an EMBL/GenBank/DDBJ whole genome shotgun (WGS) entry which is preliminary data.</text>
</comment>
<keyword evidence="1" id="KW-1133">Transmembrane helix</keyword>
<organism evidence="2 3">
    <name type="scientific">Thalassorhabdus alkalitolerans</name>
    <dbReference type="NCBI Taxonomy" id="2282697"/>
    <lineage>
        <taxon>Bacteria</taxon>
        <taxon>Bacillati</taxon>
        <taxon>Bacillota</taxon>
        <taxon>Bacilli</taxon>
        <taxon>Bacillales</taxon>
        <taxon>Bacillaceae</taxon>
        <taxon>Thalassorhabdus</taxon>
    </lineage>
</organism>
<protein>
    <recommendedName>
        <fullName evidence="4">ABC-2 family transporter protein</fullName>
    </recommendedName>
</protein>
<keyword evidence="1" id="KW-0472">Membrane</keyword>
<feature type="transmembrane region" description="Helical" evidence="1">
    <location>
        <begin position="49"/>
        <end position="70"/>
    </location>
</feature>
<evidence type="ECO:0000256" key="1">
    <source>
        <dbReference type="SAM" id="Phobius"/>
    </source>
</evidence>
<dbReference type="RefSeq" id="WP_385939048.1">
    <property type="nucleotide sequence ID" value="NZ_JBHSOZ010000003.1"/>
</dbReference>
<keyword evidence="1" id="KW-0812">Transmembrane</keyword>
<evidence type="ECO:0000313" key="3">
    <source>
        <dbReference type="Proteomes" id="UP001596142"/>
    </source>
</evidence>
<feature type="transmembrane region" description="Helical" evidence="1">
    <location>
        <begin position="97"/>
        <end position="123"/>
    </location>
</feature>
<feature type="transmembrane region" description="Helical" evidence="1">
    <location>
        <begin position="135"/>
        <end position="160"/>
    </location>
</feature>
<feature type="transmembrane region" description="Helical" evidence="1">
    <location>
        <begin position="18"/>
        <end position="37"/>
    </location>
</feature>
<feature type="transmembrane region" description="Helical" evidence="1">
    <location>
        <begin position="236"/>
        <end position="262"/>
    </location>
</feature>
<gene>
    <name evidence="2" type="ORF">ACFPU1_04515</name>
</gene>
<accession>A0ABW0YKL8</accession>
<dbReference type="Proteomes" id="UP001596142">
    <property type="component" value="Unassembled WGS sequence"/>
</dbReference>
<dbReference type="EMBL" id="JBHSOZ010000003">
    <property type="protein sequence ID" value="MFC5712032.1"/>
    <property type="molecule type" value="Genomic_DNA"/>
</dbReference>
<evidence type="ECO:0008006" key="4">
    <source>
        <dbReference type="Google" id="ProtNLM"/>
    </source>
</evidence>
<keyword evidence="3" id="KW-1185">Reference proteome</keyword>
<feature type="transmembrane region" description="Helical" evidence="1">
    <location>
        <begin position="172"/>
        <end position="190"/>
    </location>
</feature>